<feature type="domain" description="Amidase" evidence="2">
    <location>
        <begin position="154"/>
        <end position="570"/>
    </location>
</feature>
<dbReference type="PANTHER" id="PTHR11895">
    <property type="entry name" value="TRANSAMIDASE"/>
    <property type="match status" value="1"/>
</dbReference>
<comment type="caution">
    <text evidence="3">The sequence shown here is derived from an EMBL/GenBank/DDBJ whole genome shotgun (WGS) entry which is preliminary data.</text>
</comment>
<gene>
    <name evidence="3" type="ORF">BJF96_g818</name>
</gene>
<dbReference type="Gene3D" id="3.90.1300.10">
    <property type="entry name" value="Amidase signature (AS) domain"/>
    <property type="match status" value="1"/>
</dbReference>
<dbReference type="SUPFAM" id="SSF75304">
    <property type="entry name" value="Amidase signature (AS) enzymes"/>
    <property type="match status" value="1"/>
</dbReference>
<dbReference type="InterPro" id="IPR023631">
    <property type="entry name" value="Amidase_dom"/>
</dbReference>
<evidence type="ECO:0000256" key="1">
    <source>
        <dbReference type="ARBA" id="ARBA00009199"/>
    </source>
</evidence>
<dbReference type="InterPro" id="IPR000120">
    <property type="entry name" value="Amidase"/>
</dbReference>
<dbReference type="PANTHER" id="PTHR11895:SF67">
    <property type="entry name" value="AMIDASE DOMAIN-CONTAINING PROTEIN"/>
    <property type="match status" value="1"/>
</dbReference>
<dbReference type="InterPro" id="IPR020556">
    <property type="entry name" value="Amidase_CS"/>
</dbReference>
<comment type="similarity">
    <text evidence="1">Belongs to the amidase family.</text>
</comment>
<dbReference type="PROSITE" id="PS00571">
    <property type="entry name" value="AMIDASES"/>
    <property type="match status" value="1"/>
</dbReference>
<dbReference type="AlphaFoldDB" id="A0AA44WTV2"/>
<sequence>MAPNRPFANYPGAKAVKLSATPADAAEEDKNPILHGLALVAAASLVNNVPTLQRFFWNNAKFGVTRDMPELAGYDYRLHPDVVPLPIRGEENTELDLDFGLDLKTPAPEAKGRYLSSVDYQTFYRDGTLTPLDVVSALLPLTRRNQTPENKYQNAWVDSYDNEWRAREAAEASTKRWAEGKPLGPLDGVPVSVKDDIDVEGYVSHMGLRYYPKLPFFAAAKETAGPIRALEAAGAIVVAKNAMHELGSDTSGCNPTWGTPTNFHNPAYYPGGSSSGGGSALGAGLVPIAIGTDAGGSIRVPASANGVYGLKPTHHRTTTMRHSCCVTGPLAATVTDLTLAYRVMARPRSDDPGQAQLAPSLPPPSATHQKVIAIDKAWWARADPAVRAACDDALAHYKAQGYAVLDTALPHLRAAQLVHSLLCIAEMHADISARLPEYRSVINAPNRLLLSIASQTPAADYLGAGRLRQLIMQHLASLFEAHPGLLLVTPTSPLNGWRRGAGDDARGMSDANKTIAAMSYVFLANLTGCPAVTVPVGYAAPAEGESEGEGGRLPVGLMALGEWGAEEQLLAWAGEGERYLSDKVEGGRVRPEAWVDVLKLAKEAKAKGKQSV</sequence>
<dbReference type="InterPro" id="IPR036928">
    <property type="entry name" value="AS_sf"/>
</dbReference>
<evidence type="ECO:0000259" key="2">
    <source>
        <dbReference type="Pfam" id="PF01425"/>
    </source>
</evidence>
<accession>A0AA44WTV2</accession>
<proteinExistence type="inferred from homology"/>
<reference evidence="3 4" key="1">
    <citation type="submission" date="2017-12" db="EMBL/GenBank/DDBJ databases">
        <title>Comparative genomics yields insights into virulence evolution of Verticillium dahliae.</title>
        <authorList>
            <person name="Fan R."/>
            <person name="Armitage A.D."/>
            <person name="Cascant-Lopez E."/>
            <person name="Sobczyk M."/>
            <person name="Cockerton H.M."/>
            <person name="Harrison R.J."/>
        </authorList>
    </citation>
    <scope>NUCLEOTIDE SEQUENCE [LARGE SCALE GENOMIC DNA]</scope>
    <source>
        <strain evidence="3 4">12008</strain>
    </source>
</reference>
<dbReference type="Pfam" id="PF01425">
    <property type="entry name" value="Amidase"/>
    <property type="match status" value="1"/>
</dbReference>
<evidence type="ECO:0000313" key="4">
    <source>
        <dbReference type="Proteomes" id="UP000236305"/>
    </source>
</evidence>
<evidence type="ECO:0000313" key="3">
    <source>
        <dbReference type="EMBL" id="PNH36139.1"/>
    </source>
</evidence>
<dbReference type="Proteomes" id="UP000236305">
    <property type="component" value="Unassembled WGS sequence"/>
</dbReference>
<organism evidence="3 4">
    <name type="scientific">Verticillium dahliae</name>
    <name type="common">Verticillium wilt</name>
    <dbReference type="NCBI Taxonomy" id="27337"/>
    <lineage>
        <taxon>Eukaryota</taxon>
        <taxon>Fungi</taxon>
        <taxon>Dikarya</taxon>
        <taxon>Ascomycota</taxon>
        <taxon>Pezizomycotina</taxon>
        <taxon>Sordariomycetes</taxon>
        <taxon>Hypocreomycetidae</taxon>
        <taxon>Glomerellales</taxon>
        <taxon>Plectosphaerellaceae</taxon>
        <taxon>Verticillium</taxon>
    </lineage>
</organism>
<dbReference type="GO" id="GO:0003824">
    <property type="term" value="F:catalytic activity"/>
    <property type="evidence" value="ECO:0007669"/>
    <property type="project" value="InterPro"/>
</dbReference>
<name>A0AA44WTV2_VERDA</name>
<protein>
    <recommendedName>
        <fullName evidence="2">Amidase domain-containing protein</fullName>
    </recommendedName>
</protein>
<dbReference type="EMBL" id="MPSH01000002">
    <property type="protein sequence ID" value="PNH36139.1"/>
    <property type="molecule type" value="Genomic_DNA"/>
</dbReference>